<dbReference type="InterPro" id="IPR036419">
    <property type="entry name" value="Ribosomal_S3_C_sf"/>
</dbReference>
<evidence type="ECO:0000259" key="4">
    <source>
        <dbReference type="Pfam" id="PF00189"/>
    </source>
</evidence>
<dbReference type="Gene3D" id="3.30.1140.32">
    <property type="entry name" value="Ribosomal protein S3, C-terminal domain"/>
    <property type="match status" value="1"/>
</dbReference>
<keyword evidence="3" id="KW-0687">Ribonucleoprotein</keyword>
<dbReference type="AlphaFoldDB" id="A0A2P1G7P9"/>
<dbReference type="GO" id="GO:0003735">
    <property type="term" value="F:structural constituent of ribosome"/>
    <property type="evidence" value="ECO:0007669"/>
    <property type="project" value="InterPro"/>
</dbReference>
<feature type="domain" description="Small ribosomal subunit protein uS3 C-terminal" evidence="4">
    <location>
        <begin position="327"/>
        <end position="386"/>
    </location>
</feature>
<keyword evidence="2 5" id="KW-0689">Ribosomal protein</keyword>
<organism evidence="5">
    <name type="scientific">Prototheca zopfii</name>
    <dbReference type="NCBI Taxonomy" id="3112"/>
    <lineage>
        <taxon>Eukaryota</taxon>
        <taxon>Viridiplantae</taxon>
        <taxon>Chlorophyta</taxon>
        <taxon>core chlorophytes</taxon>
        <taxon>Trebouxiophyceae</taxon>
        <taxon>Chlorellales</taxon>
        <taxon>Chlorellaceae</taxon>
        <taxon>Prototheca</taxon>
    </lineage>
</organism>
<dbReference type="GO" id="GO:0005840">
    <property type="term" value="C:ribosome"/>
    <property type="evidence" value="ECO:0007669"/>
    <property type="project" value="UniProtKB-KW"/>
</dbReference>
<dbReference type="GO" id="GO:1990904">
    <property type="term" value="C:ribonucleoprotein complex"/>
    <property type="evidence" value="ECO:0007669"/>
    <property type="project" value="UniProtKB-KW"/>
</dbReference>
<dbReference type="Pfam" id="PF00189">
    <property type="entry name" value="Ribosomal_S3_C"/>
    <property type="match status" value="1"/>
</dbReference>
<protein>
    <submittedName>
        <fullName evidence="5">Ribosomal protein S3</fullName>
    </submittedName>
</protein>
<evidence type="ECO:0000313" key="5">
    <source>
        <dbReference type="EMBL" id="AVM80992.1"/>
    </source>
</evidence>
<sequence>MTHKVNPTLFRLGINKKPTNFLFIDKFLNQQINQQSWLFILNFFKKTILHSLKYVIIFDHTLKKKEKKFKTKKIFIKKKNKDKLIKYNPLKINRFDILNITFKNTTNNQLITINEKINSKNTLITITTLKIDINIFDKYITNNFLIRKKFKQNRKQKRKKKHIIKLKKRFLKLRKFMNKKFKILLHKKKKNFKENKFSRKNTQLSIKKFKSLKKRKIIPKRYYKIKHKKFTKKRKIKANQINWIATENYITTNLNYIVNSQLKEFTQNTLFQIYCNIKFSTTPNLSATLELEKVKKELESLKPLRIPQIFQKALSRSKKRRSKLFKTTKSLGIKIRLTGRFNGAERSRSKIKERGRVTIKSYNSVLNYDYGFAKTKYGIIGIKIWIDQGQSILWKNNTQLLSILKKNIIIKKFSKYKKRKRFKKIKFKKYTQLKYLTNFYLDIYENQIEF</sequence>
<dbReference type="InterPro" id="IPR001351">
    <property type="entry name" value="Ribosomal_uS3_C"/>
</dbReference>
<evidence type="ECO:0000256" key="3">
    <source>
        <dbReference type="ARBA" id="ARBA00023274"/>
    </source>
</evidence>
<evidence type="ECO:0000256" key="2">
    <source>
        <dbReference type="ARBA" id="ARBA00022980"/>
    </source>
</evidence>
<dbReference type="SUPFAM" id="SSF54821">
    <property type="entry name" value="Ribosomal protein S3 C-terminal domain"/>
    <property type="match status" value="1"/>
</dbReference>
<comment type="similarity">
    <text evidence="1">Belongs to the universal ribosomal protein uS3 family.</text>
</comment>
<name>A0A2P1G7P9_9CHLO</name>
<reference evidence="5" key="1">
    <citation type="journal article" date="2018" name="Sci. Rep.">
        <title>Genome sequencing of Prototheca zopfii genotypes 1 and 2 provides evidence of a severe reduction in organellar genomes.</title>
        <authorList>
            <person name="Severgnini M."/>
            <person name="Lazzari B."/>
            <person name="Capra E."/>
            <person name="Chessa S."/>
            <person name="Luini M."/>
            <person name="Bordoni R."/>
            <person name="Castiglioni B."/>
            <person name="Ricchi M."/>
            <person name="Cremonesi P."/>
        </authorList>
    </citation>
    <scope>NUCLEOTIDE SEQUENCE</scope>
    <source>
        <strain evidence="5">SAG 2021</strain>
    </source>
</reference>
<dbReference type="EMBL" id="MF197536">
    <property type="protein sequence ID" value="AVM80992.1"/>
    <property type="molecule type" value="Genomic_DNA"/>
</dbReference>
<dbReference type="GO" id="GO:0006412">
    <property type="term" value="P:translation"/>
    <property type="evidence" value="ECO:0007669"/>
    <property type="project" value="InterPro"/>
</dbReference>
<proteinExistence type="inferred from homology"/>
<keyword evidence="5" id="KW-0934">Plastid</keyword>
<gene>
    <name evidence="5" type="primary">rps3</name>
</gene>
<accession>A0A2P1G7P9</accession>
<evidence type="ECO:0000256" key="1">
    <source>
        <dbReference type="ARBA" id="ARBA00010761"/>
    </source>
</evidence>
<geneLocation type="plastid" evidence="5"/>